<dbReference type="PROSITE" id="PS01068">
    <property type="entry name" value="OMPA_1"/>
    <property type="match status" value="1"/>
</dbReference>
<evidence type="ECO:0000256" key="5">
    <source>
        <dbReference type="ARBA" id="ARBA00023288"/>
    </source>
</evidence>
<dbReference type="GO" id="GO:0009279">
    <property type="term" value="C:cell outer membrane"/>
    <property type="evidence" value="ECO:0007669"/>
    <property type="project" value="UniProtKB-SubCell"/>
</dbReference>
<evidence type="ECO:0000256" key="6">
    <source>
        <dbReference type="HAMAP-Rule" id="MF_02204"/>
    </source>
</evidence>
<evidence type="ECO:0000256" key="7">
    <source>
        <dbReference type="SAM" id="MobiDB-lite"/>
    </source>
</evidence>
<evidence type="ECO:0000256" key="3">
    <source>
        <dbReference type="ARBA" id="ARBA00023139"/>
    </source>
</evidence>
<organism evidence="10 11">
    <name type="scientific">Vogesella indigofera</name>
    <name type="common">Pseudomonas indigofera</name>
    <dbReference type="NCBI Taxonomy" id="45465"/>
    <lineage>
        <taxon>Bacteria</taxon>
        <taxon>Pseudomonadati</taxon>
        <taxon>Pseudomonadota</taxon>
        <taxon>Betaproteobacteria</taxon>
        <taxon>Neisseriales</taxon>
        <taxon>Chromobacteriaceae</taxon>
        <taxon>Vogesella</taxon>
    </lineage>
</organism>
<reference evidence="10 11" key="1">
    <citation type="submission" date="2018-10" db="EMBL/GenBank/DDBJ databases">
        <title>Genomic Encyclopedia of Type Strains, Phase IV (KMG-IV): sequencing the most valuable type-strain genomes for metagenomic binning, comparative biology and taxonomic classification.</title>
        <authorList>
            <person name="Goeker M."/>
        </authorList>
    </citation>
    <scope>NUCLEOTIDE SEQUENCE [LARGE SCALE GENOMIC DNA]</scope>
    <source>
        <strain evidence="10 11">DSM 3303</strain>
    </source>
</reference>
<evidence type="ECO:0000256" key="2">
    <source>
        <dbReference type="ARBA" id="ARBA00023136"/>
    </source>
</evidence>
<dbReference type="RefSeq" id="WP_120810194.1">
    <property type="nucleotide sequence ID" value="NZ_RBID01000013.1"/>
</dbReference>
<dbReference type="Pfam" id="PF00691">
    <property type="entry name" value="OmpA"/>
    <property type="match status" value="1"/>
</dbReference>
<feature type="region of interest" description="Disordered" evidence="7">
    <location>
        <begin position="161"/>
        <end position="187"/>
    </location>
</feature>
<protein>
    <recommendedName>
        <fullName evidence="6">Peptidoglycan-associated lipoprotein</fullName>
        <shortName evidence="6">PAL</shortName>
    </recommendedName>
</protein>
<feature type="compositionally biased region" description="Basic and acidic residues" evidence="7">
    <location>
        <begin position="177"/>
        <end position="187"/>
    </location>
</feature>
<evidence type="ECO:0000256" key="8">
    <source>
        <dbReference type="SAM" id="SignalP"/>
    </source>
</evidence>
<evidence type="ECO:0000256" key="1">
    <source>
        <dbReference type="ARBA" id="ARBA00022729"/>
    </source>
</evidence>
<dbReference type="SUPFAM" id="SSF103088">
    <property type="entry name" value="OmpA-like"/>
    <property type="match status" value="1"/>
</dbReference>
<keyword evidence="4 6" id="KW-0998">Cell outer membrane</keyword>
<dbReference type="InterPro" id="IPR006664">
    <property type="entry name" value="OMP_bac"/>
</dbReference>
<keyword evidence="1 6" id="KW-0732">Signal</keyword>
<dbReference type="InterPro" id="IPR006665">
    <property type="entry name" value="OmpA-like"/>
</dbReference>
<gene>
    <name evidence="6" type="primary">pal</name>
    <name evidence="10" type="ORF">C8E02_1382</name>
</gene>
<dbReference type="EMBL" id="RBID01000013">
    <property type="protein sequence ID" value="RKQ60038.1"/>
    <property type="molecule type" value="Genomic_DNA"/>
</dbReference>
<keyword evidence="6" id="KW-0132">Cell division</keyword>
<feature type="chain" id="PRO_5019822779" description="Peptidoglycan-associated lipoprotein" evidence="8">
    <location>
        <begin position="24"/>
        <end position="187"/>
    </location>
</feature>
<dbReference type="InterPro" id="IPR039001">
    <property type="entry name" value="Pal"/>
</dbReference>
<comment type="similarity">
    <text evidence="6">Belongs to the Pal lipoprotein family.</text>
</comment>
<sequence length="187" mass="19490">MKKSPFIVAIAAALLAACASTPAPVVSNPPAATVPSAPSVATVDVTGSEPVLQGGKVSAAQLAAAVKAAPDQRSAQALLNGHSVYFDFDQSVVKDDQRGVVEGNAAFLNRFSSKVLVQGNTDARGSREYNLALGQRRAESVKQSLEVLGVKPVQIEAVSFGKEKPRAEGDSEAANAENRRADFVYPQ</sequence>
<keyword evidence="3 6" id="KW-0564">Palmitate</keyword>
<dbReference type="CDD" id="cd07185">
    <property type="entry name" value="OmpA_C-like"/>
    <property type="match status" value="1"/>
</dbReference>
<dbReference type="Gene3D" id="3.30.1330.60">
    <property type="entry name" value="OmpA-like domain"/>
    <property type="match status" value="1"/>
</dbReference>
<comment type="subcellular location">
    <subcellularLocation>
        <location evidence="6">Cell outer membrane</location>
        <topology evidence="6">Lipid-anchor</topology>
    </subcellularLocation>
</comment>
<feature type="domain" description="OmpA-like" evidence="9">
    <location>
        <begin position="73"/>
        <end position="187"/>
    </location>
</feature>
<comment type="function">
    <text evidence="6">Part of the Tol-Pal system, which plays a role in outer membrane invagination during cell division and is important for maintaining outer membrane integrity.</text>
</comment>
<evidence type="ECO:0000313" key="10">
    <source>
        <dbReference type="EMBL" id="RKQ60038.1"/>
    </source>
</evidence>
<dbReference type="AlphaFoldDB" id="A0A495BGU4"/>
<dbReference type="PANTHER" id="PTHR30329">
    <property type="entry name" value="STATOR ELEMENT OF FLAGELLAR MOTOR COMPLEX"/>
    <property type="match status" value="1"/>
</dbReference>
<evidence type="ECO:0000256" key="4">
    <source>
        <dbReference type="ARBA" id="ARBA00023237"/>
    </source>
</evidence>
<dbReference type="InterPro" id="IPR036737">
    <property type="entry name" value="OmpA-like_sf"/>
</dbReference>
<name>A0A495BGU4_VOGIN</name>
<dbReference type="PROSITE" id="PS51123">
    <property type="entry name" value="OMPA_2"/>
    <property type="match status" value="1"/>
</dbReference>
<evidence type="ECO:0000259" key="9">
    <source>
        <dbReference type="PROSITE" id="PS51123"/>
    </source>
</evidence>
<keyword evidence="2 6" id="KW-0472">Membrane</keyword>
<dbReference type="PRINTS" id="PR01021">
    <property type="entry name" value="OMPADOMAIN"/>
</dbReference>
<keyword evidence="5 6" id="KW-0449">Lipoprotein</keyword>
<dbReference type="PROSITE" id="PS51257">
    <property type="entry name" value="PROKAR_LIPOPROTEIN"/>
    <property type="match status" value="1"/>
</dbReference>
<proteinExistence type="inferred from homology"/>
<dbReference type="HAMAP" id="MF_02204">
    <property type="entry name" value="Pal"/>
    <property type="match status" value="1"/>
</dbReference>
<feature type="signal peptide" evidence="8">
    <location>
        <begin position="1"/>
        <end position="23"/>
    </location>
</feature>
<evidence type="ECO:0000313" key="11">
    <source>
        <dbReference type="Proteomes" id="UP000279384"/>
    </source>
</evidence>
<accession>A0A495BGU4</accession>
<comment type="subunit">
    <text evidence="6">The Tol-Pal system is composed of five core proteins: the inner membrane proteins TolA, TolQ and TolR, the periplasmic protein TolB and the outer membrane protein Pal. They form a network linking the inner and outer membranes and the peptidoglycan layer.</text>
</comment>
<dbReference type="InterPro" id="IPR006690">
    <property type="entry name" value="OMPA-like_CS"/>
</dbReference>
<dbReference type="PANTHER" id="PTHR30329:SF21">
    <property type="entry name" value="LIPOPROTEIN YIAD-RELATED"/>
    <property type="match status" value="1"/>
</dbReference>
<dbReference type="GO" id="GO:0051301">
    <property type="term" value="P:cell division"/>
    <property type="evidence" value="ECO:0007669"/>
    <property type="project" value="UniProtKB-UniRule"/>
</dbReference>
<dbReference type="Proteomes" id="UP000279384">
    <property type="component" value="Unassembled WGS sequence"/>
</dbReference>
<comment type="caution">
    <text evidence="10">The sequence shown here is derived from an EMBL/GenBank/DDBJ whole genome shotgun (WGS) entry which is preliminary data.</text>
</comment>
<dbReference type="InterPro" id="IPR050330">
    <property type="entry name" value="Bact_OuterMem_StrucFunc"/>
</dbReference>
<keyword evidence="6" id="KW-0131">Cell cycle</keyword>